<name>W4GQJ1_APHAT</name>
<dbReference type="GO" id="GO:0003924">
    <property type="term" value="F:GTPase activity"/>
    <property type="evidence" value="ECO:0007669"/>
    <property type="project" value="InterPro"/>
</dbReference>
<feature type="compositionally biased region" description="Polar residues" evidence="1">
    <location>
        <begin position="268"/>
        <end position="278"/>
    </location>
</feature>
<reference evidence="2" key="1">
    <citation type="submission" date="2013-12" db="EMBL/GenBank/DDBJ databases">
        <title>The Genome Sequence of Aphanomyces astaci APO3.</title>
        <authorList>
            <consortium name="The Broad Institute Genomics Platform"/>
            <person name="Russ C."/>
            <person name="Tyler B."/>
            <person name="van West P."/>
            <person name="Dieguez-Uribeondo J."/>
            <person name="Young S.K."/>
            <person name="Zeng Q."/>
            <person name="Gargeya S."/>
            <person name="Fitzgerald M."/>
            <person name="Abouelleil A."/>
            <person name="Alvarado L."/>
            <person name="Chapman S.B."/>
            <person name="Gainer-Dewar J."/>
            <person name="Goldberg J."/>
            <person name="Griggs A."/>
            <person name="Gujja S."/>
            <person name="Hansen M."/>
            <person name="Howarth C."/>
            <person name="Imamovic A."/>
            <person name="Ireland A."/>
            <person name="Larimer J."/>
            <person name="McCowan C."/>
            <person name="Murphy C."/>
            <person name="Pearson M."/>
            <person name="Poon T.W."/>
            <person name="Priest M."/>
            <person name="Roberts A."/>
            <person name="Saif S."/>
            <person name="Shea T."/>
            <person name="Sykes S."/>
            <person name="Wortman J."/>
            <person name="Nusbaum C."/>
            <person name="Birren B."/>
        </authorList>
    </citation>
    <scope>NUCLEOTIDE SEQUENCE [LARGE SCALE GENOMIC DNA]</scope>
    <source>
        <strain evidence="2">APO3</strain>
    </source>
</reference>
<dbReference type="RefSeq" id="XP_009829439.1">
    <property type="nucleotide sequence ID" value="XM_009831137.1"/>
</dbReference>
<dbReference type="GeneID" id="20808051"/>
<dbReference type="Pfam" id="PF00071">
    <property type="entry name" value="Ras"/>
    <property type="match status" value="1"/>
</dbReference>
<sequence length="468" mass="50969">MRSAAVHAVVVGECGVGKTSLVHAIGGELIRKEATAVYYQVAPSNRSSQPICVVECASLAHCKELNPQVIVLAFDLSRPDSFAGIIAKWATFGEQPHTTKTILVGCKSNLATNDMLVSSEAKHYAETEFDAYFETSDTVDHSIDQIRLLLLPRATSESRPIETNGGRTMDKNVVVRETIAVDKATRDIWLYDKSLFVQQSVDIHGSSSASKARIFLSGLAISKRHDIAANERGLALSSRFTMQRRKSPVEIPQGSSSNAPRKQKRIHLTNTDGTSRSYSFMQPTRASIHRAEALSRKNENIDEFTTDAPTSVRTKPCTKQPSPILKVLDGLAKRTSLQSVCDTVDTNTNMIATIPTADKVEVDGGIEIDVEASPVVDQVEISLLAVESNDPPRPLESQVAIEGWMEAPEVTPHAEPLVDHDQLIEPPATTDVVMPPPDDALSSIGDDDDITFDDDDVLDALESFQLSI</sequence>
<dbReference type="Gene3D" id="3.40.50.300">
    <property type="entry name" value="P-loop containing nucleotide triphosphate hydrolases"/>
    <property type="match status" value="1"/>
</dbReference>
<feature type="region of interest" description="Disordered" evidence="1">
    <location>
        <begin position="243"/>
        <end position="278"/>
    </location>
</feature>
<evidence type="ECO:0000313" key="2">
    <source>
        <dbReference type="EMBL" id="ETV81581.1"/>
    </source>
</evidence>
<gene>
    <name evidence="2" type="ORF">H257_06055</name>
</gene>
<dbReference type="EMBL" id="KI913124">
    <property type="protein sequence ID" value="ETV81581.1"/>
    <property type="molecule type" value="Genomic_DNA"/>
</dbReference>
<evidence type="ECO:0000256" key="1">
    <source>
        <dbReference type="SAM" id="MobiDB-lite"/>
    </source>
</evidence>
<protein>
    <submittedName>
        <fullName evidence="2">Uncharacterized protein</fullName>
    </submittedName>
</protein>
<accession>W4GQJ1</accession>
<dbReference type="OrthoDB" id="25896at2759"/>
<dbReference type="VEuPathDB" id="FungiDB:H257_06055"/>
<dbReference type="AlphaFoldDB" id="W4GQJ1"/>
<organism evidence="2">
    <name type="scientific">Aphanomyces astaci</name>
    <name type="common">Crayfish plague agent</name>
    <dbReference type="NCBI Taxonomy" id="112090"/>
    <lineage>
        <taxon>Eukaryota</taxon>
        <taxon>Sar</taxon>
        <taxon>Stramenopiles</taxon>
        <taxon>Oomycota</taxon>
        <taxon>Saprolegniomycetes</taxon>
        <taxon>Saprolegniales</taxon>
        <taxon>Verrucalvaceae</taxon>
        <taxon>Aphanomyces</taxon>
    </lineage>
</organism>
<dbReference type="InterPro" id="IPR027417">
    <property type="entry name" value="P-loop_NTPase"/>
</dbReference>
<dbReference type="GO" id="GO:0005525">
    <property type="term" value="F:GTP binding"/>
    <property type="evidence" value="ECO:0007669"/>
    <property type="project" value="InterPro"/>
</dbReference>
<dbReference type="InterPro" id="IPR001806">
    <property type="entry name" value="Small_GTPase"/>
</dbReference>
<dbReference type="SMART" id="SM00175">
    <property type="entry name" value="RAB"/>
    <property type="match status" value="1"/>
</dbReference>
<proteinExistence type="predicted"/>
<dbReference type="SUPFAM" id="SSF52540">
    <property type="entry name" value="P-loop containing nucleoside triphosphate hydrolases"/>
    <property type="match status" value="1"/>
</dbReference>